<dbReference type="InterPro" id="IPR036852">
    <property type="entry name" value="Peptidase_S8/S53_dom_sf"/>
</dbReference>
<dbReference type="InterPro" id="IPR022398">
    <property type="entry name" value="Peptidase_S8_His-AS"/>
</dbReference>
<feature type="active site" description="Charge relay system" evidence="5">
    <location>
        <position position="215"/>
    </location>
</feature>
<feature type="active site" description="Charge relay system" evidence="5">
    <location>
        <position position="389"/>
    </location>
</feature>
<proteinExistence type="inferred from homology"/>
<sequence>MSQFSINPVKRGSSIDGSKTTGRYIAVVKNFQDKKIKNTIERKTSLRIASSNDYNNKKKGFSVQAFNEGAQGLYLQQLGVIVLDGKDAQLMKRIEDDKDILVMRPEQKVYALNNLNPFYMQGYFDAVKHLYEKSLEPSGATIGASSKTERTDLALSGAWHLEMTNVLASKYSGKGVNLAVLDTGFDFDHPDFANRSIQSAFFAEGATSADDRLGHGTHCAGIAAGPKTSSLGERYGVAFEANLFVGKVLNDNGEGTDGSLTEGIEWAISNNCKIISMSLGGSVEVTDPFQEMYETIARRALQHGTIIIAAAGNDSDRPGNIVKPVNSPANCPSILSVGAISRDGRIADFSCGTLDLFSCGSSVDLVAPGVDIRSSYIGPQNYFVDSGTSMATPLVSGIAALVAEAYPDMPAMEFRNYLTRNAKSLNLSPYDSGCGLVQAI</sequence>
<feature type="active site" description="Charge relay system" evidence="5">
    <location>
        <position position="182"/>
    </location>
</feature>
<gene>
    <name evidence="7" type="ORF">LXM24_06820</name>
</gene>
<protein>
    <submittedName>
        <fullName evidence="7">S8 family serine peptidase</fullName>
    </submittedName>
</protein>
<evidence type="ECO:0000256" key="1">
    <source>
        <dbReference type="ARBA" id="ARBA00011073"/>
    </source>
</evidence>
<evidence type="ECO:0000313" key="8">
    <source>
        <dbReference type="Proteomes" id="UP001139700"/>
    </source>
</evidence>
<reference evidence="7" key="1">
    <citation type="submission" date="2021-12" db="EMBL/GenBank/DDBJ databases">
        <title>Novel species in genus Dyadobacter.</title>
        <authorList>
            <person name="Ma C."/>
        </authorList>
    </citation>
    <scope>NUCLEOTIDE SEQUENCE</scope>
    <source>
        <strain evidence="7">CY399</strain>
    </source>
</reference>
<comment type="similarity">
    <text evidence="1 5">Belongs to the peptidase S8 family.</text>
</comment>
<dbReference type="SUPFAM" id="SSF52743">
    <property type="entry name" value="Subtilisin-like"/>
    <property type="match status" value="1"/>
</dbReference>
<evidence type="ECO:0000259" key="6">
    <source>
        <dbReference type="Pfam" id="PF00082"/>
    </source>
</evidence>
<dbReference type="PROSITE" id="PS51892">
    <property type="entry name" value="SUBTILASE"/>
    <property type="match status" value="1"/>
</dbReference>
<dbReference type="PANTHER" id="PTHR43806:SF11">
    <property type="entry name" value="CEREVISIN-RELATED"/>
    <property type="match status" value="1"/>
</dbReference>
<dbReference type="InterPro" id="IPR015500">
    <property type="entry name" value="Peptidase_S8_subtilisin-rel"/>
</dbReference>
<organism evidence="7 8">
    <name type="scientific">Dyadobacter fanqingshengii</name>
    <dbReference type="NCBI Taxonomy" id="2906443"/>
    <lineage>
        <taxon>Bacteria</taxon>
        <taxon>Pseudomonadati</taxon>
        <taxon>Bacteroidota</taxon>
        <taxon>Cytophagia</taxon>
        <taxon>Cytophagales</taxon>
        <taxon>Spirosomataceae</taxon>
        <taxon>Dyadobacter</taxon>
    </lineage>
</organism>
<dbReference type="InterPro" id="IPR050131">
    <property type="entry name" value="Peptidase_S8_subtilisin-like"/>
</dbReference>
<evidence type="ECO:0000256" key="5">
    <source>
        <dbReference type="PROSITE-ProRule" id="PRU01240"/>
    </source>
</evidence>
<dbReference type="InterPro" id="IPR023828">
    <property type="entry name" value="Peptidase_S8_Ser-AS"/>
</dbReference>
<keyword evidence="8" id="KW-1185">Reference proteome</keyword>
<evidence type="ECO:0000256" key="3">
    <source>
        <dbReference type="ARBA" id="ARBA00022801"/>
    </source>
</evidence>
<keyword evidence="2 5" id="KW-0645">Protease</keyword>
<dbReference type="PROSITE" id="PS00137">
    <property type="entry name" value="SUBTILASE_HIS"/>
    <property type="match status" value="1"/>
</dbReference>
<evidence type="ECO:0000256" key="2">
    <source>
        <dbReference type="ARBA" id="ARBA00022670"/>
    </source>
</evidence>
<dbReference type="GO" id="GO:0004252">
    <property type="term" value="F:serine-type endopeptidase activity"/>
    <property type="evidence" value="ECO:0007669"/>
    <property type="project" value="UniProtKB-UniRule"/>
</dbReference>
<dbReference type="AlphaFoldDB" id="A0A9X1PAL9"/>
<keyword evidence="3 5" id="KW-0378">Hydrolase</keyword>
<dbReference type="PRINTS" id="PR00723">
    <property type="entry name" value="SUBTILISIN"/>
</dbReference>
<dbReference type="PANTHER" id="PTHR43806">
    <property type="entry name" value="PEPTIDASE S8"/>
    <property type="match status" value="1"/>
</dbReference>
<feature type="domain" description="Peptidase S8/S53" evidence="6">
    <location>
        <begin position="173"/>
        <end position="426"/>
    </location>
</feature>
<dbReference type="Pfam" id="PF00082">
    <property type="entry name" value="Peptidase_S8"/>
    <property type="match status" value="1"/>
</dbReference>
<dbReference type="Proteomes" id="UP001139700">
    <property type="component" value="Unassembled WGS sequence"/>
</dbReference>
<dbReference type="EMBL" id="JAJTTA010000002">
    <property type="protein sequence ID" value="MCF0039792.1"/>
    <property type="molecule type" value="Genomic_DNA"/>
</dbReference>
<dbReference type="InterPro" id="IPR000209">
    <property type="entry name" value="Peptidase_S8/S53_dom"/>
</dbReference>
<dbReference type="RefSeq" id="WP_234612231.1">
    <property type="nucleotide sequence ID" value="NZ_CP098806.1"/>
</dbReference>
<dbReference type="GO" id="GO:0006508">
    <property type="term" value="P:proteolysis"/>
    <property type="evidence" value="ECO:0007669"/>
    <property type="project" value="UniProtKB-KW"/>
</dbReference>
<comment type="caution">
    <text evidence="7">The sequence shown here is derived from an EMBL/GenBank/DDBJ whole genome shotgun (WGS) entry which is preliminary data.</text>
</comment>
<dbReference type="Gene3D" id="3.40.50.200">
    <property type="entry name" value="Peptidase S8/S53 domain"/>
    <property type="match status" value="1"/>
</dbReference>
<keyword evidence="4 5" id="KW-0720">Serine protease</keyword>
<name>A0A9X1PAL9_9BACT</name>
<evidence type="ECO:0000256" key="4">
    <source>
        <dbReference type="ARBA" id="ARBA00022825"/>
    </source>
</evidence>
<dbReference type="PROSITE" id="PS00138">
    <property type="entry name" value="SUBTILASE_SER"/>
    <property type="match status" value="1"/>
</dbReference>
<evidence type="ECO:0000313" key="7">
    <source>
        <dbReference type="EMBL" id="MCF0039792.1"/>
    </source>
</evidence>
<accession>A0A9X1PAL9</accession>